<dbReference type="Proteomes" id="UP000184050">
    <property type="component" value="Unassembled WGS sequence"/>
</dbReference>
<evidence type="ECO:0000256" key="2">
    <source>
        <dbReference type="ARBA" id="ARBA00012438"/>
    </source>
</evidence>
<dbReference type="Gene3D" id="3.30.450.40">
    <property type="match status" value="1"/>
</dbReference>
<dbReference type="InterPro" id="IPR036890">
    <property type="entry name" value="HATPase_C_sf"/>
</dbReference>
<dbReference type="EMBL" id="FQZE01000007">
    <property type="protein sequence ID" value="SHI86518.1"/>
    <property type="molecule type" value="Genomic_DNA"/>
</dbReference>
<evidence type="ECO:0000259" key="7">
    <source>
        <dbReference type="PROSITE" id="PS50109"/>
    </source>
</evidence>
<dbReference type="InterPro" id="IPR004358">
    <property type="entry name" value="Sig_transdc_His_kin-like_C"/>
</dbReference>
<keyword evidence="6" id="KW-0175">Coiled coil</keyword>
<dbReference type="EC" id="2.7.13.3" evidence="2"/>
<dbReference type="InterPro" id="IPR036097">
    <property type="entry name" value="HisK_dim/P_sf"/>
</dbReference>
<dbReference type="SUPFAM" id="SSF55781">
    <property type="entry name" value="GAF domain-like"/>
    <property type="match status" value="1"/>
</dbReference>
<keyword evidence="9" id="KW-1185">Reference proteome</keyword>
<dbReference type="PRINTS" id="PR00344">
    <property type="entry name" value="BCTRLSENSOR"/>
</dbReference>
<feature type="domain" description="Histidine kinase" evidence="7">
    <location>
        <begin position="206"/>
        <end position="421"/>
    </location>
</feature>
<keyword evidence="3" id="KW-0808">Transferase</keyword>
<dbReference type="SMART" id="SM00065">
    <property type="entry name" value="GAF"/>
    <property type="match status" value="1"/>
</dbReference>
<keyword evidence="4 8" id="KW-0418">Kinase</keyword>
<dbReference type="InterPro" id="IPR003594">
    <property type="entry name" value="HATPase_dom"/>
</dbReference>
<dbReference type="SMART" id="SM00387">
    <property type="entry name" value="HATPase_c"/>
    <property type="match status" value="1"/>
</dbReference>
<sequence>MTENEQAKTAKYSQITVRSKNESKKVNITSELKPEIKTSVLKKWQSLIDTVAKIVDVPSALIMRLNENSIEVFLKSGTDGNPYKKGEETKLAYGLYCETVIGTQKKLLIPDATKNGVWSTNNPDVDINMVSYLGFPINWPDGEVFGTVCLLDNKENHYNENYTELVQQVKLLIETDLEQLITRQQLEEKNQKLAQLNQNKSQFLSLISHDVRGGIGTINELLKIIIENFDKYSSEKLKMLLKTLNEKSGYSFQMLDNLLTWSKNDMVELKPVKSKYNIIDQIENLLYYFHYSISMKEIQLVKNYSSDKVMVDADENMIKVSLRNILSNAVKYTQKGGQIILTVHQHKNGQTVEIEDTGIGMDKNLVEKLFTYNKEHRKTGTAGEDSAGIGLMLTKNFLDKNNAKVEIASSPGEGTRFTIRF</sequence>
<dbReference type="RefSeq" id="WP_073167239.1">
    <property type="nucleotide sequence ID" value="NZ_FQZE01000007.1"/>
</dbReference>
<dbReference type="AlphaFoldDB" id="A0A1M6EMJ9"/>
<organism evidence="8 9">
    <name type="scientific">Tangfeifania diversioriginum</name>
    <dbReference type="NCBI Taxonomy" id="1168035"/>
    <lineage>
        <taxon>Bacteria</taxon>
        <taxon>Pseudomonadati</taxon>
        <taxon>Bacteroidota</taxon>
        <taxon>Bacteroidia</taxon>
        <taxon>Marinilabiliales</taxon>
        <taxon>Prolixibacteraceae</taxon>
        <taxon>Tangfeifania</taxon>
    </lineage>
</organism>
<evidence type="ECO:0000256" key="1">
    <source>
        <dbReference type="ARBA" id="ARBA00000085"/>
    </source>
</evidence>
<dbReference type="Pfam" id="PF02518">
    <property type="entry name" value="HATPase_c"/>
    <property type="match status" value="1"/>
</dbReference>
<feature type="coiled-coil region" evidence="6">
    <location>
        <begin position="179"/>
        <end position="206"/>
    </location>
</feature>
<dbReference type="OrthoDB" id="9796457at2"/>
<proteinExistence type="predicted"/>
<evidence type="ECO:0000313" key="9">
    <source>
        <dbReference type="Proteomes" id="UP000184050"/>
    </source>
</evidence>
<evidence type="ECO:0000256" key="5">
    <source>
        <dbReference type="ARBA" id="ARBA00023012"/>
    </source>
</evidence>
<name>A0A1M6EMJ9_9BACT</name>
<dbReference type="Gene3D" id="3.30.565.10">
    <property type="entry name" value="Histidine kinase-like ATPase, C-terminal domain"/>
    <property type="match status" value="1"/>
</dbReference>
<keyword evidence="5" id="KW-0902">Two-component regulatory system</keyword>
<dbReference type="STRING" id="1168035.SAMN05444280_10745"/>
<accession>A0A1M6EMJ9</accession>
<dbReference type="PANTHER" id="PTHR43711">
    <property type="entry name" value="TWO-COMPONENT HISTIDINE KINASE"/>
    <property type="match status" value="1"/>
</dbReference>
<evidence type="ECO:0000256" key="3">
    <source>
        <dbReference type="ARBA" id="ARBA00022679"/>
    </source>
</evidence>
<dbReference type="GO" id="GO:0000155">
    <property type="term" value="F:phosphorelay sensor kinase activity"/>
    <property type="evidence" value="ECO:0007669"/>
    <property type="project" value="InterPro"/>
</dbReference>
<dbReference type="InterPro" id="IPR050736">
    <property type="entry name" value="Sensor_HK_Regulatory"/>
</dbReference>
<dbReference type="InterPro" id="IPR005467">
    <property type="entry name" value="His_kinase_dom"/>
</dbReference>
<dbReference type="Gene3D" id="1.10.287.130">
    <property type="match status" value="1"/>
</dbReference>
<dbReference type="PANTHER" id="PTHR43711:SF1">
    <property type="entry name" value="HISTIDINE KINASE 1"/>
    <property type="match status" value="1"/>
</dbReference>
<dbReference type="InterPro" id="IPR003018">
    <property type="entry name" value="GAF"/>
</dbReference>
<dbReference type="InterPro" id="IPR029016">
    <property type="entry name" value="GAF-like_dom_sf"/>
</dbReference>
<dbReference type="SUPFAM" id="SSF55874">
    <property type="entry name" value="ATPase domain of HSP90 chaperone/DNA topoisomerase II/histidine kinase"/>
    <property type="match status" value="1"/>
</dbReference>
<dbReference type="SUPFAM" id="SSF47384">
    <property type="entry name" value="Homodimeric domain of signal transducing histidine kinase"/>
    <property type="match status" value="1"/>
</dbReference>
<gene>
    <name evidence="8" type="ORF">SAMN05444280_10745</name>
</gene>
<evidence type="ECO:0000256" key="4">
    <source>
        <dbReference type="ARBA" id="ARBA00022777"/>
    </source>
</evidence>
<protein>
    <recommendedName>
        <fullName evidence="2">histidine kinase</fullName>
        <ecNumber evidence="2">2.7.13.3</ecNumber>
    </recommendedName>
</protein>
<comment type="catalytic activity">
    <reaction evidence="1">
        <text>ATP + protein L-histidine = ADP + protein N-phospho-L-histidine.</text>
        <dbReference type="EC" id="2.7.13.3"/>
    </reaction>
</comment>
<evidence type="ECO:0000313" key="8">
    <source>
        <dbReference type="EMBL" id="SHI86518.1"/>
    </source>
</evidence>
<dbReference type="PROSITE" id="PS50109">
    <property type="entry name" value="HIS_KIN"/>
    <property type="match status" value="1"/>
</dbReference>
<evidence type="ECO:0000256" key="6">
    <source>
        <dbReference type="SAM" id="Coils"/>
    </source>
</evidence>
<reference evidence="8 9" key="1">
    <citation type="submission" date="2016-11" db="EMBL/GenBank/DDBJ databases">
        <authorList>
            <person name="Jaros S."/>
            <person name="Januszkiewicz K."/>
            <person name="Wedrychowicz H."/>
        </authorList>
    </citation>
    <scope>NUCLEOTIDE SEQUENCE [LARGE SCALE GENOMIC DNA]</scope>
    <source>
        <strain evidence="8 9">DSM 27063</strain>
    </source>
</reference>
<dbReference type="Pfam" id="PF01590">
    <property type="entry name" value="GAF"/>
    <property type="match status" value="1"/>
</dbReference>